<reference evidence="1" key="1">
    <citation type="submission" date="2019-02" db="EMBL/GenBank/DDBJ databases">
        <authorList>
            <person name="Gruber-Vodicka R. H."/>
            <person name="Seah K. B. B."/>
        </authorList>
    </citation>
    <scope>NUCLEOTIDE SEQUENCE</scope>
    <source>
        <strain evidence="1">BECK_DK47</strain>
    </source>
</reference>
<proteinExistence type="predicted"/>
<dbReference type="EMBL" id="CAADEX010000138">
    <property type="protein sequence ID" value="VFJ64580.1"/>
    <property type="molecule type" value="Genomic_DNA"/>
</dbReference>
<evidence type="ECO:0000313" key="1">
    <source>
        <dbReference type="EMBL" id="VFJ64580.1"/>
    </source>
</evidence>
<dbReference type="AlphaFoldDB" id="A0A450TCI7"/>
<sequence length="50" mass="5535">MPSNVSMMGTAPDKLCVNVACAQRRLCPSYKAARLHPRVFRMKVWGEGAV</sequence>
<protein>
    <submittedName>
        <fullName evidence="1">Uncharacterized protein</fullName>
    </submittedName>
</protein>
<accession>A0A450TCI7</accession>
<gene>
    <name evidence="1" type="ORF">BECKDK2373B_GA0170837_11383</name>
</gene>
<organism evidence="1">
    <name type="scientific">Candidatus Kentrum sp. DK</name>
    <dbReference type="NCBI Taxonomy" id="2126562"/>
    <lineage>
        <taxon>Bacteria</taxon>
        <taxon>Pseudomonadati</taxon>
        <taxon>Pseudomonadota</taxon>
        <taxon>Gammaproteobacteria</taxon>
        <taxon>Candidatus Kentrum</taxon>
    </lineage>
</organism>
<name>A0A450TCI7_9GAMM</name>